<feature type="domain" description="Type I restriction modification DNA specificity" evidence="5">
    <location>
        <begin position="368"/>
        <end position="481"/>
    </location>
</feature>
<protein>
    <submittedName>
        <fullName evidence="6">Type-1 restriction enzyme EcoKI specificity protein</fullName>
    </submittedName>
</protein>
<keyword evidence="7" id="KW-1185">Reference proteome</keyword>
<evidence type="ECO:0000256" key="4">
    <source>
        <dbReference type="SAM" id="MobiDB-lite"/>
    </source>
</evidence>
<dbReference type="PANTHER" id="PTHR43140:SF1">
    <property type="entry name" value="TYPE I RESTRICTION ENZYME ECOKI SPECIFICITY SUBUNIT"/>
    <property type="match status" value="1"/>
</dbReference>
<sequence length="536" mass="59226">MNRPQIDELSQSDSNEGARNASESGNEEALPDGWAFGSIKDTTTKVGSGATPKGGKAAYKASGTPLIRSMNVHFEEFNRDGLAFIDDDQAAALDGVTVNANDTLLNITGASIGRVSYVPDDLAKARVNQHVCILRLVESFSQDYLRFYLSSPAIQNQISGEEYGVTRPALTKGQVLSFQIPWAPLAEQSRIVSAIESLQTRSSRARELLSEVGPLIGQLRQSVLRDAFSGKLTADWRRQNPAADGETARELLLRIRTERRERWQSEQLAKYEAKGKKPPKNWQDKYKEPDGILDADALVTEFNVEKTCNWEVAPLELLVDPEKSIPYGIVKTGDPYRNGVPTVRCGDIKRFSIAITDLKLVNPDVHRQYRRTYLQGGEVIIAIRGTVGETAVVPAEMKGMNISREVALIPVLSGVDATFLMYLLACPAAKRLITGQVKGVAQSGINLSDLRMLPIPLPSLEEQHEIARRITQALEMLDNISAVESSIENSLTHLDQSILSKAFRGELVPQDPRDEPASELLARIRQQRQTTKTKRN</sequence>
<proteinExistence type="inferred from homology"/>
<evidence type="ECO:0000259" key="5">
    <source>
        <dbReference type="Pfam" id="PF01420"/>
    </source>
</evidence>
<dbReference type="InterPro" id="IPR044946">
    <property type="entry name" value="Restrct_endonuc_typeI_TRD_sf"/>
</dbReference>
<gene>
    <name evidence="6" type="primary">hsdS_1</name>
    <name evidence="6" type="ORF">CA85_40000</name>
</gene>
<dbReference type="Pfam" id="PF01420">
    <property type="entry name" value="Methylase_S"/>
    <property type="match status" value="2"/>
</dbReference>
<accession>A0A5C5X0Z0</accession>
<dbReference type="GO" id="GO:0009307">
    <property type="term" value="P:DNA restriction-modification system"/>
    <property type="evidence" value="ECO:0007669"/>
    <property type="project" value="UniProtKB-KW"/>
</dbReference>
<dbReference type="RefSeq" id="WP_186775042.1">
    <property type="nucleotide sequence ID" value="NZ_SJPK01000012.1"/>
</dbReference>
<keyword evidence="2" id="KW-0680">Restriction system</keyword>
<evidence type="ECO:0000256" key="3">
    <source>
        <dbReference type="ARBA" id="ARBA00023125"/>
    </source>
</evidence>
<feature type="compositionally biased region" description="Polar residues" evidence="4">
    <location>
        <begin position="8"/>
        <end position="24"/>
    </location>
</feature>
<dbReference type="PANTHER" id="PTHR43140">
    <property type="entry name" value="TYPE-1 RESTRICTION ENZYME ECOKI SPECIFICITY PROTEIN"/>
    <property type="match status" value="1"/>
</dbReference>
<dbReference type="SUPFAM" id="SSF116734">
    <property type="entry name" value="DNA methylase specificity domain"/>
    <property type="match status" value="2"/>
</dbReference>
<evidence type="ECO:0000256" key="1">
    <source>
        <dbReference type="ARBA" id="ARBA00010923"/>
    </source>
</evidence>
<feature type="region of interest" description="Disordered" evidence="4">
    <location>
        <begin position="1"/>
        <end position="35"/>
    </location>
</feature>
<dbReference type="GO" id="GO:0003677">
    <property type="term" value="F:DNA binding"/>
    <property type="evidence" value="ECO:0007669"/>
    <property type="project" value="UniProtKB-KW"/>
</dbReference>
<dbReference type="InterPro" id="IPR000055">
    <property type="entry name" value="Restrct_endonuc_typeI_TRD"/>
</dbReference>
<dbReference type="InterPro" id="IPR051212">
    <property type="entry name" value="Type-I_RE_S_subunit"/>
</dbReference>
<dbReference type="Gene3D" id="3.90.220.20">
    <property type="entry name" value="DNA methylase specificity domains"/>
    <property type="match status" value="2"/>
</dbReference>
<comment type="caution">
    <text evidence="6">The sequence shown here is derived from an EMBL/GenBank/DDBJ whole genome shotgun (WGS) entry which is preliminary data.</text>
</comment>
<dbReference type="EMBL" id="SJPK01000012">
    <property type="protein sequence ID" value="TWT56470.1"/>
    <property type="molecule type" value="Genomic_DNA"/>
</dbReference>
<comment type="similarity">
    <text evidence="1">Belongs to the type-I restriction system S methylase family.</text>
</comment>
<name>A0A5C5X0Z0_9BACT</name>
<dbReference type="CDD" id="cd17256">
    <property type="entry name" value="RMtype1_S_EcoJA65PI-TRD1-CR1_like"/>
    <property type="match status" value="2"/>
</dbReference>
<keyword evidence="3" id="KW-0238">DNA-binding</keyword>
<evidence type="ECO:0000313" key="7">
    <source>
        <dbReference type="Proteomes" id="UP000318053"/>
    </source>
</evidence>
<evidence type="ECO:0000256" key="2">
    <source>
        <dbReference type="ARBA" id="ARBA00022747"/>
    </source>
</evidence>
<feature type="domain" description="Type I restriction modification DNA specificity" evidence="5">
    <location>
        <begin position="31"/>
        <end position="200"/>
    </location>
</feature>
<evidence type="ECO:0000313" key="6">
    <source>
        <dbReference type="EMBL" id="TWT56470.1"/>
    </source>
</evidence>
<organism evidence="6 7">
    <name type="scientific">Allorhodopirellula solitaria</name>
    <dbReference type="NCBI Taxonomy" id="2527987"/>
    <lineage>
        <taxon>Bacteria</taxon>
        <taxon>Pseudomonadati</taxon>
        <taxon>Planctomycetota</taxon>
        <taxon>Planctomycetia</taxon>
        <taxon>Pirellulales</taxon>
        <taxon>Pirellulaceae</taxon>
        <taxon>Allorhodopirellula</taxon>
    </lineage>
</organism>
<dbReference type="Proteomes" id="UP000318053">
    <property type="component" value="Unassembled WGS sequence"/>
</dbReference>
<reference evidence="6 7" key="1">
    <citation type="submission" date="2019-02" db="EMBL/GenBank/DDBJ databases">
        <title>Deep-cultivation of Planctomycetes and their phenomic and genomic characterization uncovers novel biology.</title>
        <authorList>
            <person name="Wiegand S."/>
            <person name="Jogler M."/>
            <person name="Boedeker C."/>
            <person name="Pinto D."/>
            <person name="Vollmers J."/>
            <person name="Rivas-Marin E."/>
            <person name="Kohn T."/>
            <person name="Peeters S.H."/>
            <person name="Heuer A."/>
            <person name="Rast P."/>
            <person name="Oberbeckmann S."/>
            <person name="Bunk B."/>
            <person name="Jeske O."/>
            <person name="Meyerdierks A."/>
            <person name="Storesund J.E."/>
            <person name="Kallscheuer N."/>
            <person name="Luecker S."/>
            <person name="Lage O.M."/>
            <person name="Pohl T."/>
            <person name="Merkel B.J."/>
            <person name="Hornburger P."/>
            <person name="Mueller R.-W."/>
            <person name="Bruemmer F."/>
            <person name="Labrenz M."/>
            <person name="Spormann A.M."/>
            <person name="Op Den Camp H."/>
            <person name="Overmann J."/>
            <person name="Amann R."/>
            <person name="Jetten M.S.M."/>
            <person name="Mascher T."/>
            <person name="Medema M.H."/>
            <person name="Devos D.P."/>
            <person name="Kaster A.-K."/>
            <person name="Ovreas L."/>
            <person name="Rohde M."/>
            <person name="Galperin M.Y."/>
            <person name="Jogler C."/>
        </authorList>
    </citation>
    <scope>NUCLEOTIDE SEQUENCE [LARGE SCALE GENOMIC DNA]</scope>
    <source>
        <strain evidence="6 7">CA85</strain>
    </source>
</reference>
<dbReference type="AlphaFoldDB" id="A0A5C5X0Z0"/>